<name>A0A8K0GJL7_9ROSA</name>
<evidence type="ECO:0000313" key="2">
    <source>
        <dbReference type="Proteomes" id="UP000796880"/>
    </source>
</evidence>
<dbReference type="OrthoDB" id="1434605at2759"/>
<keyword evidence="2" id="KW-1185">Reference proteome</keyword>
<organism evidence="1 2">
    <name type="scientific">Rhamnella rubrinervis</name>
    <dbReference type="NCBI Taxonomy" id="2594499"/>
    <lineage>
        <taxon>Eukaryota</taxon>
        <taxon>Viridiplantae</taxon>
        <taxon>Streptophyta</taxon>
        <taxon>Embryophyta</taxon>
        <taxon>Tracheophyta</taxon>
        <taxon>Spermatophyta</taxon>
        <taxon>Magnoliopsida</taxon>
        <taxon>eudicotyledons</taxon>
        <taxon>Gunneridae</taxon>
        <taxon>Pentapetalae</taxon>
        <taxon>rosids</taxon>
        <taxon>fabids</taxon>
        <taxon>Rosales</taxon>
        <taxon>Rhamnaceae</taxon>
        <taxon>rhamnoid group</taxon>
        <taxon>Rhamneae</taxon>
        <taxon>Rhamnella</taxon>
    </lineage>
</organism>
<comment type="caution">
    <text evidence="1">The sequence shown here is derived from an EMBL/GenBank/DDBJ whole genome shotgun (WGS) entry which is preliminary data.</text>
</comment>
<sequence>MGKGVQAVPLDMAKTDLDALDGVSFESERKNFGDLENFTDFIDQPWVVIRDFNAILGAHERFGGGPPIFSSDYDFRGGRETEGFTEERLARNLAARVLLDETTFLRNYAWDRLIRGSGEHEGWQASCHLGLLRVTLGPIWMHELGSFMFENLMEASKYLGLDLWTTTIVAYYSIIWFVRESRAFCELLGAIIAIECVRDLVGSLMFNKDDDQCFDKVRGNVTFDPYRPVLDEVARQYVHFMDTSTDD</sequence>
<dbReference type="AlphaFoldDB" id="A0A8K0GJL7"/>
<protein>
    <submittedName>
        <fullName evidence="1">Uncharacterized protein</fullName>
    </submittedName>
</protein>
<proteinExistence type="predicted"/>
<gene>
    <name evidence="1" type="ORF">FNV43_RR26414</name>
</gene>
<dbReference type="Proteomes" id="UP000796880">
    <property type="component" value="Unassembled WGS sequence"/>
</dbReference>
<evidence type="ECO:0000313" key="1">
    <source>
        <dbReference type="EMBL" id="KAF3431682.1"/>
    </source>
</evidence>
<dbReference type="EMBL" id="VOIH02000012">
    <property type="protein sequence ID" value="KAF3431682.1"/>
    <property type="molecule type" value="Genomic_DNA"/>
</dbReference>
<accession>A0A8K0GJL7</accession>
<reference evidence="1" key="1">
    <citation type="submission" date="2020-03" db="EMBL/GenBank/DDBJ databases">
        <title>A high-quality chromosome-level genome assembly of a woody plant with both climbing and erect habits, Rhamnella rubrinervis.</title>
        <authorList>
            <person name="Lu Z."/>
            <person name="Yang Y."/>
            <person name="Zhu X."/>
            <person name="Sun Y."/>
        </authorList>
    </citation>
    <scope>NUCLEOTIDE SEQUENCE</scope>
    <source>
        <strain evidence="1">BYM</strain>
        <tissue evidence="1">Leaf</tissue>
    </source>
</reference>